<feature type="non-terminal residue" evidence="1">
    <location>
        <position position="87"/>
    </location>
</feature>
<accession>A0ABR3EHZ7</accession>
<protein>
    <submittedName>
        <fullName evidence="1">Uncharacterized protein</fullName>
    </submittedName>
</protein>
<evidence type="ECO:0000313" key="2">
    <source>
        <dbReference type="Proteomes" id="UP001465976"/>
    </source>
</evidence>
<organism evidence="1 2">
    <name type="scientific">Marasmius crinis-equi</name>
    <dbReference type="NCBI Taxonomy" id="585013"/>
    <lineage>
        <taxon>Eukaryota</taxon>
        <taxon>Fungi</taxon>
        <taxon>Dikarya</taxon>
        <taxon>Basidiomycota</taxon>
        <taxon>Agaricomycotina</taxon>
        <taxon>Agaricomycetes</taxon>
        <taxon>Agaricomycetidae</taxon>
        <taxon>Agaricales</taxon>
        <taxon>Marasmiineae</taxon>
        <taxon>Marasmiaceae</taxon>
        <taxon>Marasmius</taxon>
    </lineage>
</organism>
<proteinExistence type="predicted"/>
<gene>
    <name evidence="1" type="ORF">V5O48_019609</name>
</gene>
<name>A0ABR3EHZ7_9AGAR</name>
<evidence type="ECO:0000313" key="1">
    <source>
        <dbReference type="EMBL" id="KAL0562478.1"/>
    </source>
</evidence>
<sequence>MSHMQVNCNGQCLTKFAATLDLQHPAHDVPHGTLVLRAVESEVFFALGVRVSPLVMEVCRCPKNIVHPSDIIYVGHNLKLKRWDESE</sequence>
<dbReference type="Proteomes" id="UP001465976">
    <property type="component" value="Unassembled WGS sequence"/>
</dbReference>
<reference evidence="1 2" key="1">
    <citation type="submission" date="2024-02" db="EMBL/GenBank/DDBJ databases">
        <title>A draft genome for the cacao thread blight pathogen Marasmius crinis-equi.</title>
        <authorList>
            <person name="Cohen S.P."/>
            <person name="Baruah I.K."/>
            <person name="Amoako-Attah I."/>
            <person name="Bukari Y."/>
            <person name="Meinhardt L.W."/>
            <person name="Bailey B.A."/>
        </authorList>
    </citation>
    <scope>NUCLEOTIDE SEQUENCE [LARGE SCALE GENOMIC DNA]</scope>
    <source>
        <strain evidence="1 2">GH-76</strain>
    </source>
</reference>
<keyword evidence="2" id="KW-1185">Reference proteome</keyword>
<dbReference type="EMBL" id="JBAHYK010005572">
    <property type="protein sequence ID" value="KAL0562478.1"/>
    <property type="molecule type" value="Genomic_DNA"/>
</dbReference>
<comment type="caution">
    <text evidence="1">The sequence shown here is derived from an EMBL/GenBank/DDBJ whole genome shotgun (WGS) entry which is preliminary data.</text>
</comment>